<accession>A0A024VJG0</accession>
<sequence>MLDLLVDTNKLCKNKKRKKSKNVNFNQIAIENSQNWSETQNYNSLNYMDIYSAPNNTNDVFENYRRNKAYVYHETIAQKFYDLKFKDT</sequence>
<organism evidence="1 2">
    <name type="scientific">Plasmodium falciparum FCH/4</name>
    <dbReference type="NCBI Taxonomy" id="1036724"/>
    <lineage>
        <taxon>Eukaryota</taxon>
        <taxon>Sar</taxon>
        <taxon>Alveolata</taxon>
        <taxon>Apicomplexa</taxon>
        <taxon>Aconoidasida</taxon>
        <taxon>Haemosporida</taxon>
        <taxon>Plasmodiidae</taxon>
        <taxon>Plasmodium</taxon>
        <taxon>Plasmodium (Laverania)</taxon>
    </lineage>
</organism>
<reference evidence="1 2" key="2">
    <citation type="submission" date="2013-02" db="EMBL/GenBank/DDBJ databases">
        <title>The Genome Sequence of Plasmodium falciparum FCH/4.</title>
        <authorList>
            <consortium name="The Broad Institute Genome Sequencing Platform"/>
            <consortium name="The Broad Institute Genome Sequencing Center for Infectious Disease"/>
            <person name="Neafsey D."/>
            <person name="Cheeseman I."/>
            <person name="Volkman S."/>
            <person name="Adams J."/>
            <person name="Walker B."/>
            <person name="Young S.K."/>
            <person name="Zeng Q."/>
            <person name="Gargeya S."/>
            <person name="Fitzgerald M."/>
            <person name="Haas B."/>
            <person name="Abouelleil A."/>
            <person name="Alvarado L."/>
            <person name="Arachchi H.M."/>
            <person name="Berlin A.M."/>
            <person name="Chapman S.B."/>
            <person name="Dewar J."/>
            <person name="Goldberg J."/>
            <person name="Griggs A."/>
            <person name="Gujja S."/>
            <person name="Hansen M."/>
            <person name="Howarth C."/>
            <person name="Imamovic A."/>
            <person name="Larimer J."/>
            <person name="McCowan C."/>
            <person name="Murphy C."/>
            <person name="Neiman D."/>
            <person name="Pearson M."/>
            <person name="Priest M."/>
            <person name="Roberts A."/>
            <person name="Saif S."/>
            <person name="Shea T."/>
            <person name="Sisk P."/>
            <person name="Sykes S."/>
            <person name="Wortman J."/>
            <person name="Nusbaum C."/>
            <person name="Birren B."/>
        </authorList>
    </citation>
    <scope>NUCLEOTIDE SEQUENCE [LARGE SCALE GENOMIC DNA]</scope>
    <source>
        <strain evidence="1 2">FCH/4</strain>
    </source>
</reference>
<dbReference type="EMBL" id="KI928028">
    <property type="protein sequence ID" value="ETW28036.1"/>
    <property type="molecule type" value="Genomic_DNA"/>
</dbReference>
<gene>
    <name evidence="1" type="ORF">PFFCH_04594</name>
</gene>
<protein>
    <submittedName>
        <fullName evidence="1">Uncharacterized protein</fullName>
    </submittedName>
</protein>
<evidence type="ECO:0000313" key="1">
    <source>
        <dbReference type="EMBL" id="ETW28036.1"/>
    </source>
</evidence>
<dbReference type="AlphaFoldDB" id="A0A024VJG0"/>
<dbReference type="Proteomes" id="UP000030656">
    <property type="component" value="Unassembled WGS sequence"/>
</dbReference>
<evidence type="ECO:0000313" key="2">
    <source>
        <dbReference type="Proteomes" id="UP000030656"/>
    </source>
</evidence>
<proteinExistence type="predicted"/>
<reference evidence="1 2" key="1">
    <citation type="submission" date="2013-02" db="EMBL/GenBank/DDBJ databases">
        <title>The Genome Annotation of Plasmodium falciparum FCH/4.</title>
        <authorList>
            <consortium name="The Broad Institute Genome Sequencing Platform"/>
            <consortium name="The Broad Institute Genome Sequencing Center for Infectious Disease"/>
            <person name="Neafsey D."/>
            <person name="Hoffman S."/>
            <person name="Volkman S."/>
            <person name="Rosenthal P."/>
            <person name="Walker B."/>
            <person name="Young S.K."/>
            <person name="Zeng Q."/>
            <person name="Gargeya S."/>
            <person name="Fitzgerald M."/>
            <person name="Haas B."/>
            <person name="Abouelleil A."/>
            <person name="Allen A.W."/>
            <person name="Alvarado L."/>
            <person name="Arachchi H.M."/>
            <person name="Berlin A.M."/>
            <person name="Chapman S.B."/>
            <person name="Gainer-Dewar J."/>
            <person name="Goldberg J."/>
            <person name="Griggs A."/>
            <person name="Gujja S."/>
            <person name="Hansen M."/>
            <person name="Howarth C."/>
            <person name="Imamovic A."/>
            <person name="Ireland A."/>
            <person name="Larimer J."/>
            <person name="McCowan C."/>
            <person name="Murphy C."/>
            <person name="Pearson M."/>
            <person name="Poon T.W."/>
            <person name="Priest M."/>
            <person name="Roberts A."/>
            <person name="Saif S."/>
            <person name="Shea T."/>
            <person name="Sisk P."/>
            <person name="Sykes S."/>
            <person name="Wortman J."/>
            <person name="Nusbaum C."/>
            <person name="Birren B."/>
        </authorList>
    </citation>
    <scope>NUCLEOTIDE SEQUENCE [LARGE SCALE GENOMIC DNA]</scope>
    <source>
        <strain evidence="1 2">FCH/4</strain>
    </source>
</reference>
<name>A0A024VJG0_PLAFA</name>